<evidence type="ECO:0000313" key="5">
    <source>
        <dbReference type="Proteomes" id="UP000321580"/>
    </source>
</evidence>
<evidence type="ECO:0000256" key="1">
    <source>
        <dbReference type="SAM" id="MobiDB-lite"/>
    </source>
</evidence>
<evidence type="ECO:0000256" key="2">
    <source>
        <dbReference type="SAM" id="SignalP"/>
    </source>
</evidence>
<proteinExistence type="predicted"/>
<dbReference type="SUPFAM" id="SSF56935">
    <property type="entry name" value="Porins"/>
    <property type="match status" value="1"/>
</dbReference>
<feature type="compositionally biased region" description="Gly residues" evidence="1">
    <location>
        <begin position="309"/>
        <end position="331"/>
    </location>
</feature>
<feature type="domain" description="Outer membrane protein beta-barrel" evidence="3">
    <location>
        <begin position="477"/>
        <end position="944"/>
    </location>
</feature>
<evidence type="ECO:0000313" key="4">
    <source>
        <dbReference type="EMBL" id="TXB63042.1"/>
    </source>
</evidence>
<gene>
    <name evidence="4" type="ORF">FRY97_11095</name>
</gene>
<dbReference type="InterPro" id="IPR041700">
    <property type="entry name" value="OMP_b-brl_3"/>
</dbReference>
<dbReference type="SUPFAM" id="SSF49464">
    <property type="entry name" value="Carboxypeptidase regulatory domain-like"/>
    <property type="match status" value="1"/>
</dbReference>
<feature type="chain" id="PRO_5022773772" evidence="2">
    <location>
        <begin position="43"/>
        <end position="954"/>
    </location>
</feature>
<comment type="caution">
    <text evidence="4">The sequence shown here is derived from an EMBL/GenBank/DDBJ whole genome shotgun (WGS) entry which is preliminary data.</text>
</comment>
<dbReference type="Gene3D" id="2.60.40.1120">
    <property type="entry name" value="Carboxypeptidase-like, regulatory domain"/>
    <property type="match status" value="1"/>
</dbReference>
<dbReference type="OrthoDB" id="1682379at2"/>
<dbReference type="AlphaFoldDB" id="A0A5C6RNS2"/>
<feature type="signal peptide" evidence="2">
    <location>
        <begin position="1"/>
        <end position="42"/>
    </location>
</feature>
<feature type="region of interest" description="Disordered" evidence="1">
    <location>
        <begin position="305"/>
        <end position="334"/>
    </location>
</feature>
<evidence type="ECO:0000259" key="3">
    <source>
        <dbReference type="Pfam" id="PF14905"/>
    </source>
</evidence>
<keyword evidence="2" id="KW-0732">Signal</keyword>
<dbReference type="EMBL" id="VOOR01000020">
    <property type="protein sequence ID" value="TXB63042.1"/>
    <property type="molecule type" value="Genomic_DNA"/>
</dbReference>
<accession>A0A5C6RNS2</accession>
<name>A0A5C6RNS2_9BACT</name>
<sequence length="954" mass="104833">MGKTPPFALSNLNWQHQCKSKNMNTKTLLLLALALLSSLALGAQSYQVFGRVADGKTEQPLPGAHIYLSGNGNEYTALTSERGGFRIAGLPEGAYQLQVSFVGYATLNREVAIAGQDLRLGLLALQEIALDLDEIEITGKVPLATQQGDTTQYSSAAYKVNPDANAEDLIRKMPGVVLENGQVQAQGEQVQQVLVDGKPFFGNDPAAALRNLPAEVIDKIQVFDQQSDQDRFSGFNSGETTKAINIITKPGMRQGEFGKLYAGIGPDAKYQAGGALNIFKGDSRISLIGQTNNINQQNFASEDLTGLLGNSGGRSARGGRGGGRPGRGSSGGNASDFLIGAQNGIATTHAFGLNYTDKWGEKTEVTASYFLNYTDNEAAVNEYRAYLNEEIEGQVFRQQQSANNQNLNHRFNLRAEHNFNDRNALIIQPRLTLQESQGMERAIAQTTFGDSLLNLTNYGLRADLSATDFSNRLTYRHRFEKRGRTLSLSTDAGYKRQNGDRFLDSESQFFEDTLYTEQLQQYAGLDSKTWQYGADVRYSEPLGEKAQLQLSLASGLERNDGQQETFDYLASDAAYSLLNPALSNTFNSNYRTHSGGAGLRINNKGLMFNLQLTAQWANLEGEQVFPNAGQVGQQFFNILPRAFLRYRFSQSANLRAGYFTRTSPPGLSQLQEAVNNSNPVQLTTGNAELEQDYSHRLFARYSNTNTEKGTVFFALLSAQYTANHIGNSTLTAARDTDLGNGIILPRGAQLIQPVNLNGYWNARAYTTYGFPLSPLRSNLNTDLSLSYIRSPGLVNGAANFANTLTSGLGLTLSSNISEQVDFTIGSRTSMSQVRNTLNSALDNSFINQSSRVGANFIFGKGWVIRTDLNHQLYSGLSDGFNQNFWLLNAALGKKFLKDDRAELTLSAFDLLGQNNSISREVTDAYLQDTQTQVLRRFFMLTFTYNIRHFGSPQG</sequence>
<keyword evidence="5" id="KW-1185">Reference proteome</keyword>
<protein>
    <submittedName>
        <fullName evidence="4">Outer membrane beta-barrel protein</fullName>
    </submittedName>
</protein>
<dbReference type="Pfam" id="PF13620">
    <property type="entry name" value="CarboxypepD_reg"/>
    <property type="match status" value="1"/>
</dbReference>
<organism evidence="4 5">
    <name type="scientific">Phaeodactylibacter luteus</name>
    <dbReference type="NCBI Taxonomy" id="1564516"/>
    <lineage>
        <taxon>Bacteria</taxon>
        <taxon>Pseudomonadati</taxon>
        <taxon>Bacteroidota</taxon>
        <taxon>Saprospiria</taxon>
        <taxon>Saprospirales</taxon>
        <taxon>Haliscomenobacteraceae</taxon>
        <taxon>Phaeodactylibacter</taxon>
    </lineage>
</organism>
<dbReference type="Pfam" id="PF14905">
    <property type="entry name" value="OMP_b-brl_3"/>
    <property type="match status" value="1"/>
</dbReference>
<dbReference type="Proteomes" id="UP000321580">
    <property type="component" value="Unassembled WGS sequence"/>
</dbReference>
<reference evidence="4 5" key="1">
    <citation type="submission" date="2019-08" db="EMBL/GenBank/DDBJ databases">
        <title>Genome of Phaeodactylibacter luteus.</title>
        <authorList>
            <person name="Bowman J.P."/>
        </authorList>
    </citation>
    <scope>NUCLEOTIDE SEQUENCE [LARGE SCALE GENOMIC DNA]</scope>
    <source>
        <strain evidence="4 5">KCTC 42180</strain>
    </source>
</reference>
<dbReference type="InterPro" id="IPR008969">
    <property type="entry name" value="CarboxyPept-like_regulatory"/>
</dbReference>